<dbReference type="Pfam" id="PF13692">
    <property type="entry name" value="Glyco_trans_1_4"/>
    <property type="match status" value="1"/>
</dbReference>
<dbReference type="PANTHER" id="PTHR45947:SF3">
    <property type="entry name" value="SULFOQUINOVOSYL TRANSFERASE SQD2"/>
    <property type="match status" value="1"/>
</dbReference>
<gene>
    <name evidence="4" type="ORF">GQ466_14740</name>
</gene>
<evidence type="ECO:0000256" key="1">
    <source>
        <dbReference type="ARBA" id="ARBA00022676"/>
    </source>
</evidence>
<dbReference type="GO" id="GO:1901137">
    <property type="term" value="P:carbohydrate derivative biosynthetic process"/>
    <property type="evidence" value="ECO:0007669"/>
    <property type="project" value="UniProtKB-ARBA"/>
</dbReference>
<reference evidence="4 5" key="1">
    <citation type="submission" date="2019-12" db="EMBL/GenBank/DDBJ databases">
        <title>Nocardia macrotermitis sp. nov. and Nocardia aurantia sp. nov., isolated from the gut of the fungus growing-termite Macrotermes natalensis.</title>
        <authorList>
            <person name="Christine B."/>
            <person name="Rene B."/>
        </authorList>
    </citation>
    <scope>NUCLEOTIDE SEQUENCE [LARGE SCALE GENOMIC DNA]</scope>
    <source>
        <strain evidence="4 5">DSM 102126</strain>
    </source>
</reference>
<evidence type="ECO:0000313" key="4">
    <source>
        <dbReference type="EMBL" id="MXQ65293.1"/>
    </source>
</evidence>
<dbReference type="SUPFAM" id="SSF53756">
    <property type="entry name" value="UDP-Glycosyltransferase/glycogen phosphorylase"/>
    <property type="match status" value="1"/>
</dbReference>
<accession>A0A6I4W7M5</accession>
<keyword evidence="5" id="KW-1185">Reference proteome</keyword>
<keyword evidence="2 4" id="KW-0808">Transferase</keyword>
<dbReference type="OrthoDB" id="193659at2"/>
<evidence type="ECO:0000313" key="5">
    <source>
        <dbReference type="Proteomes" id="UP000431901"/>
    </source>
</evidence>
<evidence type="ECO:0000256" key="2">
    <source>
        <dbReference type="ARBA" id="ARBA00022679"/>
    </source>
</evidence>
<evidence type="ECO:0000259" key="3">
    <source>
        <dbReference type="Pfam" id="PF13439"/>
    </source>
</evidence>
<protein>
    <submittedName>
        <fullName evidence="4">Glycosyltransferase</fullName>
    </submittedName>
</protein>
<dbReference type="GO" id="GO:0016758">
    <property type="term" value="F:hexosyltransferase activity"/>
    <property type="evidence" value="ECO:0007669"/>
    <property type="project" value="TreeGrafter"/>
</dbReference>
<organism evidence="4 5">
    <name type="scientific">Actinomadura rayongensis</name>
    <dbReference type="NCBI Taxonomy" id="1429076"/>
    <lineage>
        <taxon>Bacteria</taxon>
        <taxon>Bacillati</taxon>
        <taxon>Actinomycetota</taxon>
        <taxon>Actinomycetes</taxon>
        <taxon>Streptosporangiales</taxon>
        <taxon>Thermomonosporaceae</taxon>
        <taxon>Actinomadura</taxon>
    </lineage>
</organism>
<comment type="caution">
    <text evidence="4">The sequence shown here is derived from an EMBL/GenBank/DDBJ whole genome shotgun (WGS) entry which is preliminary data.</text>
</comment>
<dbReference type="InterPro" id="IPR028098">
    <property type="entry name" value="Glyco_trans_4-like_N"/>
</dbReference>
<proteinExistence type="predicted"/>
<sequence>MAVRVLHVTQPTDGGVAAYVAAAVADQAARGFEVTVACPDGPLADHVGHAHRPWPARRSPTRSVWREVRALRRVVDEVTPDVVHLHSSKAGLAGRLAGLDATVLFQPHGWSWCAAQGMCAVAALLWERRAARRADRIICVGDGELEHGRAAGVDARYAVIRNGVDLKRFAVAGDAERAAARRALGVRGGPLALCLGRVTPQKGQDVLLSAWPRVVARRPDARLALVGDGTPDRKVPRGVLTVPAVADPRPWLVAADVVVLPSRWEGLPFVALEAMATGRSVVASDIPGLAELVTPDVGALVPPEDPRALAVALAERLADGCPRTAAEGVAAARAATAYDADVTYAALAALTLDVAGFGAPPVK</sequence>
<name>A0A6I4W7M5_9ACTN</name>
<dbReference type="AlphaFoldDB" id="A0A6I4W7M5"/>
<dbReference type="Pfam" id="PF13439">
    <property type="entry name" value="Glyco_transf_4"/>
    <property type="match status" value="1"/>
</dbReference>
<dbReference type="Proteomes" id="UP000431901">
    <property type="component" value="Unassembled WGS sequence"/>
</dbReference>
<keyword evidence="1" id="KW-0328">Glycosyltransferase</keyword>
<dbReference type="Gene3D" id="3.40.50.2000">
    <property type="entry name" value="Glycogen Phosphorylase B"/>
    <property type="match status" value="2"/>
</dbReference>
<dbReference type="EMBL" id="WUTW01000002">
    <property type="protein sequence ID" value="MXQ65293.1"/>
    <property type="molecule type" value="Genomic_DNA"/>
</dbReference>
<dbReference type="InterPro" id="IPR050194">
    <property type="entry name" value="Glycosyltransferase_grp1"/>
</dbReference>
<dbReference type="PANTHER" id="PTHR45947">
    <property type="entry name" value="SULFOQUINOVOSYL TRANSFERASE SQD2"/>
    <property type="match status" value="1"/>
</dbReference>
<feature type="domain" description="Glycosyltransferase subfamily 4-like N-terminal" evidence="3">
    <location>
        <begin position="14"/>
        <end position="168"/>
    </location>
</feature>